<dbReference type="Pfam" id="PF20891">
    <property type="entry name" value="DUF6844"/>
    <property type="match status" value="1"/>
</dbReference>
<keyword evidence="2" id="KW-0732">Signal</keyword>
<organism evidence="4 5">
    <name type="scientific">Vibrio gallaecicus</name>
    <dbReference type="NCBI Taxonomy" id="552386"/>
    <lineage>
        <taxon>Bacteria</taxon>
        <taxon>Pseudomonadati</taxon>
        <taxon>Pseudomonadota</taxon>
        <taxon>Gammaproteobacteria</taxon>
        <taxon>Vibrionales</taxon>
        <taxon>Vibrionaceae</taxon>
        <taxon>Vibrio</taxon>
    </lineage>
</organism>
<gene>
    <name evidence="4" type="ORF">AB4566_08085</name>
</gene>
<evidence type="ECO:0000259" key="3">
    <source>
        <dbReference type="Pfam" id="PF20891"/>
    </source>
</evidence>
<evidence type="ECO:0000256" key="2">
    <source>
        <dbReference type="SAM" id="SignalP"/>
    </source>
</evidence>
<evidence type="ECO:0000313" key="5">
    <source>
        <dbReference type="Proteomes" id="UP001570417"/>
    </source>
</evidence>
<dbReference type="RefSeq" id="WP_372265686.1">
    <property type="nucleotide sequence ID" value="NZ_JBFRUW010000022.1"/>
</dbReference>
<keyword evidence="5" id="KW-1185">Reference proteome</keyword>
<feature type="chain" id="PRO_5046711679" evidence="2">
    <location>
        <begin position="23"/>
        <end position="480"/>
    </location>
</feature>
<feature type="region of interest" description="Disordered" evidence="1">
    <location>
        <begin position="445"/>
        <end position="480"/>
    </location>
</feature>
<comment type="caution">
    <text evidence="4">The sequence shown here is derived from an EMBL/GenBank/DDBJ whole genome shotgun (WGS) entry which is preliminary data.</text>
</comment>
<feature type="signal peptide" evidence="2">
    <location>
        <begin position="1"/>
        <end position="22"/>
    </location>
</feature>
<name>A0ABV4NAD9_9VIBR</name>
<dbReference type="Proteomes" id="UP001570417">
    <property type="component" value="Unassembled WGS sequence"/>
</dbReference>
<reference evidence="4 5" key="1">
    <citation type="journal article" date="2024" name="ISME J.">
        <title>Tailless and filamentous prophages are predominant in marine Vibrio.</title>
        <authorList>
            <person name="Steensen K."/>
            <person name="Seneca J."/>
            <person name="Bartlau N."/>
            <person name="Yu X.A."/>
            <person name="Hussain F.A."/>
            <person name="Polz M.F."/>
        </authorList>
    </citation>
    <scope>NUCLEOTIDE SEQUENCE [LARGE SCALE GENOMIC DNA]</scope>
    <source>
        <strain evidence="4 5">10N.222.51.A1</strain>
    </source>
</reference>
<dbReference type="EMBL" id="JBFRUW010000022">
    <property type="protein sequence ID" value="MFA0568233.1"/>
    <property type="molecule type" value="Genomic_DNA"/>
</dbReference>
<proteinExistence type="predicted"/>
<evidence type="ECO:0000313" key="4">
    <source>
        <dbReference type="EMBL" id="MFA0568233.1"/>
    </source>
</evidence>
<feature type="domain" description="DUF6844" evidence="3">
    <location>
        <begin position="166"/>
        <end position="262"/>
    </location>
</feature>
<feature type="compositionally biased region" description="Acidic residues" evidence="1">
    <location>
        <begin position="471"/>
        <end position="480"/>
    </location>
</feature>
<accession>A0ABV4NAD9</accession>
<evidence type="ECO:0000256" key="1">
    <source>
        <dbReference type="SAM" id="MobiDB-lite"/>
    </source>
</evidence>
<protein>
    <submittedName>
        <fullName evidence="4">DUF6844 domain-containing protein</fullName>
    </submittedName>
</protein>
<dbReference type="InterPro" id="IPR049286">
    <property type="entry name" value="DUF6844"/>
</dbReference>
<sequence>MKFNKLLLAMMLTGASAPAVLAEESVDTTAAEELVDTTTTAEVPAEVLGEQSDKDVVQVEEDVDTLDVVEGKLDRYITKVKSSLEKSGKAHKVFVYSGTAELSVSSSDPRWSKYRERALEKAVLDARISYLSTLNTSPANNVIYSMNSMSGLPIPTVDDFKTDSQMEGFLDKVIAVIDGKLDSELKEMGIDPKQFNAAPPAIKRDLYKESVVEQTARTSYGDLSGMVVVKQYEEITESGHGTIGVVMILSATKRDEIKAMIESHGEVAPQPEKANTQFSSLQQMFSSKKDSLYLKAGTDVLYDSEGYPLIVAYGQSGVTYSKSSTKKKIERKVAKEFATNNAWANLTRAYNLNGDLKSSTSVEAQESESEKFELIIDSVRSTSSGLTQSMYESMEKRASMQSSMRNMTGVSVEYDWRRKHPVTGHEMVGSVLVWHPKKVTNAKNLASGKSEAQLDQAVQEEVVGSRHSAESEDTFDAADF</sequence>